<evidence type="ECO:0000256" key="4">
    <source>
        <dbReference type="ARBA" id="ARBA00023054"/>
    </source>
</evidence>
<feature type="coiled-coil region" evidence="6">
    <location>
        <begin position="658"/>
        <end position="699"/>
    </location>
</feature>
<dbReference type="InterPro" id="IPR011890">
    <property type="entry name" value="SMC_prok"/>
</dbReference>
<proteinExistence type="inferred from homology"/>
<dbReference type="Proteomes" id="UP000516421">
    <property type="component" value="Chromosome"/>
</dbReference>
<sequence length="1160" mass="130561">MHIKSLTLRGFKSFASATECSFSPAINVIVGPNGSGKSNIVDALAWVMGQQGAKSLRGEKMQDVVFAGTSTHAALGRAKVTLTLDNSEGLLGIPSEEVTIERTMFRSGGSEYALNGQAVRLSDIQDLLADAGVAQEDHALVRQGRVDEILTANAEQRRDILEEAFGIHRFRQRASKSERKLESMKQNLHRLEDLNAELTSQLEPLRLQAESARAAGSIQQQIHQVSGQLFRRETKQMAEQIRHIQLRVDQAQKQKADAEKHQLAIQQRLDQLINQDQSVREEQEQLQQREYRIHTVLASVQASLTLIEEKQRALKTETPVRVEEVQDVIQQIAGETEVISSWKEKISSLTEHQKNLMTRRSQLAEQLQQIRSEQQRQQEISELAREQRSTLLSQLAAQRARVEKIESDLENFVQEEQEAHEYLQGIQERLSQLESDLTEQSAQRDELQSLLTKKQKKRRSLAQEIENATQTLHDVESRAAALCSQRAIFEEALAHLDSSTDEAGSHQSSSPQYLADSLTVEKDWQLAVSAALHNITSAKVLDHSADLEVATEEHSRPRPQVFPPVNTSEKNLASTSALPHGAVRAESVIKTATDITQTIVQQALRDVVLLEKLDNTQELLAQYPTLTFYDRAGNALNSYGYVPHQASLSNPLELTAKIEALTAQIEQTREENTSATRTLKTLSATLEENRQSEKELAREIGVLSAQSADIESQKIAALTTAEVAQKNTVRRRTQMAQARQQRDKLRELWKATEDALDRAENQPNEKSDLSEQASELEKDLQEIAIELSVADTELHHAQERRELAEGKHTQLQAHLQSLEKAQQRAQQLHDVATRHSKKLSLLTTQFSMLARTLENELATAQPRRQELEQKRESLRIERGNLSENLGHKQKALLEVQTEVDRATRDLLKAELTQQNLQEKIEQELKIDSSLLSEKFDISEKSKEELLQSRSRLLTQQEKLGVVNPLAVEEFDALQERQTYLEQQIQDLKKSRADMRSLLKDLNNHIKEQFLESFELASEQFAEIFAELFDGGEGALVLTNPQDVLSSGIEIQARPADKKIKRLSLLSGGERTLASLAFLAALFAVRPAPFYVLDEVEAALDDRNLTRVHRLFERLAQQSQLIIVTHKPRTVELGDSLVGISMQDGVSLVLSQDAEQIRALI</sequence>
<evidence type="ECO:0000256" key="7">
    <source>
        <dbReference type="SAM" id="MobiDB-lite"/>
    </source>
</evidence>
<evidence type="ECO:0000259" key="9">
    <source>
        <dbReference type="Pfam" id="PF06470"/>
    </source>
</evidence>
<reference evidence="10 11" key="1">
    <citation type="submission" date="2020-09" db="EMBL/GenBank/DDBJ databases">
        <title>Investigation of environmental microbe.</title>
        <authorList>
            <person name="Ou Y."/>
            <person name="Kang Q."/>
        </authorList>
    </citation>
    <scope>NUCLEOTIDE SEQUENCE [LARGE SCALE GENOMIC DNA]</scope>
    <source>
        <strain evidence="10 11">KJZ-9</strain>
    </source>
</reference>
<dbReference type="EMBL" id="CP061538">
    <property type="protein sequence ID" value="QNV40793.1"/>
    <property type="molecule type" value="Genomic_DNA"/>
</dbReference>
<keyword evidence="1 6" id="KW-0963">Cytoplasm</keyword>
<dbReference type="Pfam" id="PF06470">
    <property type="entry name" value="SMC_hinge"/>
    <property type="match status" value="1"/>
</dbReference>
<evidence type="ECO:0000256" key="6">
    <source>
        <dbReference type="HAMAP-Rule" id="MF_01894"/>
    </source>
</evidence>
<dbReference type="GO" id="GO:0003677">
    <property type="term" value="F:DNA binding"/>
    <property type="evidence" value="ECO:0007669"/>
    <property type="project" value="UniProtKB-UniRule"/>
</dbReference>
<protein>
    <recommendedName>
        <fullName evidence="6">Chromosome partition protein Smc</fullName>
    </recommendedName>
</protein>
<dbReference type="GO" id="GO:0006260">
    <property type="term" value="P:DNA replication"/>
    <property type="evidence" value="ECO:0007669"/>
    <property type="project" value="UniProtKB-UniRule"/>
</dbReference>
<keyword evidence="2 6" id="KW-0547">Nucleotide-binding</keyword>
<evidence type="ECO:0000256" key="1">
    <source>
        <dbReference type="ARBA" id="ARBA00022490"/>
    </source>
</evidence>
<feature type="domain" description="RecF/RecN/SMC N-terminal" evidence="8">
    <location>
        <begin position="2"/>
        <end position="1145"/>
    </location>
</feature>
<feature type="coiled-coil region" evidence="6">
    <location>
        <begin position="970"/>
        <end position="1007"/>
    </location>
</feature>
<dbReference type="InterPro" id="IPR003395">
    <property type="entry name" value="RecF/RecN/SMC_N"/>
</dbReference>
<evidence type="ECO:0000313" key="11">
    <source>
        <dbReference type="Proteomes" id="UP000516421"/>
    </source>
</evidence>
<dbReference type="SUPFAM" id="SSF52540">
    <property type="entry name" value="P-loop containing nucleoside triphosphate hydrolases"/>
    <property type="match status" value="1"/>
</dbReference>
<dbReference type="InterPro" id="IPR036277">
    <property type="entry name" value="SMC_hinge_sf"/>
</dbReference>
<organism evidence="10 11">
    <name type="scientific">Rothia amarae</name>
    <dbReference type="NCBI Taxonomy" id="169480"/>
    <lineage>
        <taxon>Bacteria</taxon>
        <taxon>Bacillati</taxon>
        <taxon>Actinomycetota</taxon>
        <taxon>Actinomycetes</taxon>
        <taxon>Micrococcales</taxon>
        <taxon>Micrococcaceae</taxon>
        <taxon>Rothia</taxon>
    </lineage>
</organism>
<feature type="domain" description="SMC hinge" evidence="9">
    <location>
        <begin position="513"/>
        <end position="619"/>
    </location>
</feature>
<name>A0A7H2BM97_9MICC</name>
<feature type="region of interest" description="Disordered" evidence="7">
    <location>
        <begin position="755"/>
        <end position="774"/>
    </location>
</feature>
<keyword evidence="3 6" id="KW-0067">ATP-binding</keyword>
<dbReference type="PIRSF" id="PIRSF005719">
    <property type="entry name" value="SMC"/>
    <property type="match status" value="1"/>
</dbReference>
<evidence type="ECO:0000256" key="5">
    <source>
        <dbReference type="ARBA" id="ARBA00023125"/>
    </source>
</evidence>
<comment type="similarity">
    <text evidence="6">Belongs to the SMC family.</text>
</comment>
<dbReference type="GO" id="GO:0005694">
    <property type="term" value="C:chromosome"/>
    <property type="evidence" value="ECO:0007669"/>
    <property type="project" value="InterPro"/>
</dbReference>
<evidence type="ECO:0000256" key="2">
    <source>
        <dbReference type="ARBA" id="ARBA00022741"/>
    </source>
</evidence>
<keyword evidence="5 6" id="KW-0238">DNA-binding</keyword>
<dbReference type="InterPro" id="IPR024704">
    <property type="entry name" value="SMC"/>
</dbReference>
<comment type="subunit">
    <text evidence="6">Homodimer.</text>
</comment>
<accession>A0A7H2BM97</accession>
<dbReference type="PANTHER" id="PTHR43977">
    <property type="entry name" value="STRUCTURAL MAINTENANCE OF CHROMOSOMES PROTEIN 3"/>
    <property type="match status" value="1"/>
</dbReference>
<comment type="subcellular location">
    <subcellularLocation>
        <location evidence="6">Cytoplasm</location>
    </subcellularLocation>
</comment>
<dbReference type="GO" id="GO:0005737">
    <property type="term" value="C:cytoplasm"/>
    <property type="evidence" value="ECO:0007669"/>
    <property type="project" value="UniProtKB-SubCell"/>
</dbReference>
<comment type="function">
    <text evidence="6">Required for chromosome condensation and partitioning.</text>
</comment>
<dbReference type="InterPro" id="IPR010935">
    <property type="entry name" value="SMC_hinge"/>
</dbReference>
<dbReference type="RefSeq" id="WP_190618424.1">
    <property type="nucleotide sequence ID" value="NZ_CP061538.1"/>
</dbReference>
<evidence type="ECO:0000259" key="8">
    <source>
        <dbReference type="Pfam" id="PF02463"/>
    </source>
</evidence>
<feature type="coiled-coil region" evidence="6">
    <location>
        <begin position="234"/>
        <end position="289"/>
    </location>
</feature>
<evidence type="ECO:0000313" key="10">
    <source>
        <dbReference type="EMBL" id="QNV40793.1"/>
    </source>
</evidence>
<dbReference type="GO" id="GO:0007062">
    <property type="term" value="P:sister chromatid cohesion"/>
    <property type="evidence" value="ECO:0007669"/>
    <property type="project" value="InterPro"/>
</dbReference>
<dbReference type="InterPro" id="IPR027417">
    <property type="entry name" value="P-loop_NTPase"/>
</dbReference>
<keyword evidence="11" id="KW-1185">Reference proteome</keyword>
<feature type="compositionally biased region" description="Polar residues" evidence="7">
    <location>
        <begin position="565"/>
        <end position="577"/>
    </location>
</feature>
<feature type="coiled-coil region" evidence="6">
    <location>
        <begin position="167"/>
        <end position="208"/>
    </location>
</feature>
<feature type="region of interest" description="Disordered" evidence="7">
    <location>
        <begin position="549"/>
        <end position="577"/>
    </location>
</feature>
<dbReference type="Gene3D" id="3.40.50.300">
    <property type="entry name" value="P-loop containing nucleotide triphosphate hydrolases"/>
    <property type="match status" value="2"/>
</dbReference>
<evidence type="ECO:0000256" key="3">
    <source>
        <dbReference type="ARBA" id="ARBA00022840"/>
    </source>
</evidence>
<dbReference type="HAMAP" id="MF_01894">
    <property type="entry name" value="Smc_prok"/>
    <property type="match status" value="1"/>
</dbReference>
<comment type="domain">
    <text evidence="6">Contains large globular domains required for ATP hydrolysis at each terminus and a third globular domain forming a flexible hinge near the middle of the molecule. These domains are separated by coiled-coil structures.</text>
</comment>
<dbReference type="Pfam" id="PF02463">
    <property type="entry name" value="SMC_N"/>
    <property type="match status" value="1"/>
</dbReference>
<dbReference type="GO" id="GO:0007059">
    <property type="term" value="P:chromosome segregation"/>
    <property type="evidence" value="ECO:0007669"/>
    <property type="project" value="UniProtKB-UniRule"/>
</dbReference>
<keyword evidence="4 6" id="KW-0175">Coiled coil</keyword>
<feature type="coiled-coil region" evidence="6">
    <location>
        <begin position="353"/>
        <end position="478"/>
    </location>
</feature>
<feature type="binding site" evidence="6">
    <location>
        <begin position="32"/>
        <end position="39"/>
    </location>
    <ligand>
        <name>ATP</name>
        <dbReference type="ChEBI" id="CHEBI:30616"/>
    </ligand>
</feature>
<dbReference type="NCBIfam" id="TIGR02168">
    <property type="entry name" value="SMC_prok_B"/>
    <property type="match status" value="1"/>
</dbReference>
<gene>
    <name evidence="6 10" type="primary">smc</name>
    <name evidence="10" type="ORF">IDM48_05230</name>
</gene>
<dbReference type="GO" id="GO:0005524">
    <property type="term" value="F:ATP binding"/>
    <property type="evidence" value="ECO:0007669"/>
    <property type="project" value="UniProtKB-UniRule"/>
</dbReference>
<dbReference type="GO" id="GO:0016887">
    <property type="term" value="F:ATP hydrolysis activity"/>
    <property type="evidence" value="ECO:0007669"/>
    <property type="project" value="InterPro"/>
</dbReference>
<dbReference type="SUPFAM" id="SSF75553">
    <property type="entry name" value="Smc hinge domain"/>
    <property type="match status" value="1"/>
</dbReference>
<dbReference type="KEGG" id="rama:IDM48_05230"/>
<dbReference type="AlphaFoldDB" id="A0A7H2BM97"/>
<dbReference type="GO" id="GO:0030261">
    <property type="term" value="P:chromosome condensation"/>
    <property type="evidence" value="ECO:0007669"/>
    <property type="project" value="InterPro"/>
</dbReference>